<dbReference type="AlphaFoldDB" id="A0A2T0KHF4"/>
<dbReference type="OrthoDB" id="9768386at2"/>
<protein>
    <submittedName>
        <fullName evidence="4">Substrate-binding family protein</fullName>
    </submittedName>
</protein>
<evidence type="ECO:0000256" key="1">
    <source>
        <dbReference type="ARBA" id="ARBA00010062"/>
    </source>
</evidence>
<dbReference type="EMBL" id="PVMZ01000004">
    <property type="protein sequence ID" value="PRX22860.1"/>
    <property type="molecule type" value="Genomic_DNA"/>
</dbReference>
<dbReference type="Gene3D" id="3.40.50.2300">
    <property type="match status" value="1"/>
</dbReference>
<dbReference type="RefSeq" id="WP_106317840.1">
    <property type="nucleotide sequence ID" value="NZ_BOMO01000022.1"/>
</dbReference>
<sequence length="264" mass="27413">MAGPLAVVAPLTGPRGRWGRLFPADLLEHPAVTVFDDAADPERSIALARQIAATAGIRAVAGHFSSEAAAGALPVYRRAGIPVAFPLSSAPGVTREHLSPEPGIIAPMPDNVEQAATLWRSAGGAGTYAWAGASATGLAVAWADLGGQLRPAVTEILAEPGVTTLVVLGTLTDAERALAVVAASGRRLRVVLSDDSWVGSAAWEGLTPEVVTTRPDPAVLVEQCARHMLEAVQEGLTGAEIVSLWARRHGIAHWEKPQPIGVRP</sequence>
<comment type="caution">
    <text evidence="4">The sequence shown here is derived from an EMBL/GenBank/DDBJ whole genome shotgun (WGS) entry which is preliminary data.</text>
</comment>
<feature type="domain" description="Leucine-binding protein" evidence="3">
    <location>
        <begin position="33"/>
        <end position="184"/>
    </location>
</feature>
<dbReference type="InterPro" id="IPR028081">
    <property type="entry name" value="Leu-bd"/>
</dbReference>
<gene>
    <name evidence="4" type="ORF">CLV67_104388</name>
</gene>
<dbReference type="InterPro" id="IPR028082">
    <property type="entry name" value="Peripla_BP_I"/>
</dbReference>
<organism evidence="4 5">
    <name type="scientific">Actinoplanes italicus</name>
    <dbReference type="NCBI Taxonomy" id="113567"/>
    <lineage>
        <taxon>Bacteria</taxon>
        <taxon>Bacillati</taxon>
        <taxon>Actinomycetota</taxon>
        <taxon>Actinomycetes</taxon>
        <taxon>Micromonosporales</taxon>
        <taxon>Micromonosporaceae</taxon>
        <taxon>Actinoplanes</taxon>
    </lineage>
</organism>
<keyword evidence="2" id="KW-0732">Signal</keyword>
<dbReference type="Proteomes" id="UP000239415">
    <property type="component" value="Unassembled WGS sequence"/>
</dbReference>
<proteinExistence type="inferred from homology"/>
<comment type="similarity">
    <text evidence="1">Belongs to the leucine-binding protein family.</text>
</comment>
<reference evidence="4 5" key="1">
    <citation type="submission" date="2018-03" db="EMBL/GenBank/DDBJ databases">
        <title>Genomic Encyclopedia of Archaeal and Bacterial Type Strains, Phase II (KMG-II): from individual species to whole genera.</title>
        <authorList>
            <person name="Goeker M."/>
        </authorList>
    </citation>
    <scope>NUCLEOTIDE SEQUENCE [LARGE SCALE GENOMIC DNA]</scope>
    <source>
        <strain evidence="4 5">DSM 43146</strain>
    </source>
</reference>
<keyword evidence="5" id="KW-1185">Reference proteome</keyword>
<accession>A0A2T0KHF4</accession>
<dbReference type="Pfam" id="PF13458">
    <property type="entry name" value="Peripla_BP_6"/>
    <property type="match status" value="1"/>
</dbReference>
<evidence type="ECO:0000259" key="3">
    <source>
        <dbReference type="Pfam" id="PF13458"/>
    </source>
</evidence>
<dbReference type="SUPFAM" id="SSF53822">
    <property type="entry name" value="Periplasmic binding protein-like I"/>
    <property type="match status" value="1"/>
</dbReference>
<name>A0A2T0KHF4_9ACTN</name>
<evidence type="ECO:0000256" key="2">
    <source>
        <dbReference type="ARBA" id="ARBA00022729"/>
    </source>
</evidence>
<evidence type="ECO:0000313" key="4">
    <source>
        <dbReference type="EMBL" id="PRX22860.1"/>
    </source>
</evidence>
<evidence type="ECO:0000313" key="5">
    <source>
        <dbReference type="Proteomes" id="UP000239415"/>
    </source>
</evidence>
<dbReference type="CDD" id="cd06268">
    <property type="entry name" value="PBP1_ABC_transporter_LIVBP-like"/>
    <property type="match status" value="1"/>
</dbReference>